<evidence type="ECO:0000313" key="2">
    <source>
        <dbReference type="Proteomes" id="UP000664654"/>
    </source>
</evidence>
<dbReference type="Gene3D" id="1.25.10.10">
    <property type="entry name" value="Leucine-rich Repeat Variant"/>
    <property type="match status" value="1"/>
</dbReference>
<dbReference type="Proteomes" id="UP000664654">
    <property type="component" value="Unassembled WGS sequence"/>
</dbReference>
<gene>
    <name evidence="1" type="ORF">J0A66_12990</name>
</gene>
<organism evidence="1 2">
    <name type="scientific">Bowmanella dokdonensis</name>
    <dbReference type="NCBI Taxonomy" id="751969"/>
    <lineage>
        <taxon>Bacteria</taxon>
        <taxon>Pseudomonadati</taxon>
        <taxon>Pseudomonadota</taxon>
        <taxon>Gammaproteobacteria</taxon>
        <taxon>Alteromonadales</taxon>
        <taxon>Alteromonadaceae</taxon>
        <taxon>Bowmanella</taxon>
    </lineage>
</organism>
<evidence type="ECO:0000313" key="1">
    <source>
        <dbReference type="EMBL" id="MBN7826145.1"/>
    </source>
</evidence>
<dbReference type="SUPFAM" id="SSF48371">
    <property type="entry name" value="ARM repeat"/>
    <property type="match status" value="1"/>
</dbReference>
<protein>
    <recommendedName>
        <fullName evidence="3">HEAT repeat domain-containing protein</fullName>
    </recommendedName>
</protein>
<dbReference type="AlphaFoldDB" id="A0A939DP25"/>
<comment type="caution">
    <text evidence="1">The sequence shown here is derived from an EMBL/GenBank/DDBJ whole genome shotgun (WGS) entry which is preliminary data.</text>
</comment>
<reference evidence="1" key="1">
    <citation type="submission" date="2021-03" db="EMBL/GenBank/DDBJ databases">
        <title>novel species isolated from a fishpond in China.</title>
        <authorList>
            <person name="Lu H."/>
            <person name="Cai Z."/>
        </authorList>
    </citation>
    <scope>NUCLEOTIDE SEQUENCE</scope>
    <source>
        <strain evidence="1">JCM 30855</strain>
    </source>
</reference>
<dbReference type="InterPro" id="IPR016024">
    <property type="entry name" value="ARM-type_fold"/>
</dbReference>
<keyword evidence="2" id="KW-1185">Reference proteome</keyword>
<proteinExistence type="predicted"/>
<dbReference type="EMBL" id="JAFKCV010000007">
    <property type="protein sequence ID" value="MBN7826145.1"/>
    <property type="molecule type" value="Genomic_DNA"/>
</dbReference>
<evidence type="ECO:0008006" key="3">
    <source>
        <dbReference type="Google" id="ProtNLM"/>
    </source>
</evidence>
<dbReference type="InterPro" id="IPR011989">
    <property type="entry name" value="ARM-like"/>
</dbReference>
<sequence>MKIRSPFKKMAVAMSMAALLVAAFLIHALAGLGASPIVFADPPSLVQQHAMTLSDTGQAIAADIPDRLNKGDASSGAKKITEDIAAEKALVHRVFFDGESPDLLFQLFAHPDKSQRVKIAAAFSAINVEFTHDEESGFPKKREAFWKDAEGHLANMRNALFEALITSAEENTVNQIPYTLAWMPGQGQETVEVLAWAAKHHPNWWIRRFSVFFVAEFGQNEPLAEAILSSQTHDPDYRVRREVLDQRMSKILGS</sequence>
<name>A0A939DP25_9ALTE</name>
<accession>A0A939DP25</accession>
<dbReference type="RefSeq" id="WP_206574261.1">
    <property type="nucleotide sequence ID" value="NZ_JAFKCV010000007.1"/>
</dbReference>